<keyword evidence="3" id="KW-1185">Reference proteome</keyword>
<gene>
    <name evidence="2" type="ORF">DL240_18240</name>
</gene>
<organism evidence="2 3">
    <name type="scientific">Lujinxingia litoralis</name>
    <dbReference type="NCBI Taxonomy" id="2211119"/>
    <lineage>
        <taxon>Bacteria</taxon>
        <taxon>Deltaproteobacteria</taxon>
        <taxon>Bradymonadales</taxon>
        <taxon>Lujinxingiaceae</taxon>
        <taxon>Lujinxingia</taxon>
    </lineage>
</organism>
<name>A0A328C0P8_9DELT</name>
<keyword evidence="1" id="KW-0472">Membrane</keyword>
<feature type="transmembrane region" description="Helical" evidence="1">
    <location>
        <begin position="134"/>
        <end position="157"/>
    </location>
</feature>
<dbReference type="AlphaFoldDB" id="A0A328C0P8"/>
<evidence type="ECO:0000256" key="1">
    <source>
        <dbReference type="SAM" id="Phobius"/>
    </source>
</evidence>
<accession>A0A328C0P8</accession>
<reference evidence="2 3" key="1">
    <citation type="submission" date="2018-05" db="EMBL/GenBank/DDBJ databases">
        <title>Lujinxingia marina gen. nov. sp. nov., a new facultative anaerobic member of the class Deltaproteobacteria, and proposal of Lujinxingaceae fam. nov.</title>
        <authorList>
            <person name="Li C.-M."/>
        </authorList>
    </citation>
    <scope>NUCLEOTIDE SEQUENCE [LARGE SCALE GENOMIC DNA]</scope>
    <source>
        <strain evidence="2 3">B210</strain>
    </source>
</reference>
<dbReference type="RefSeq" id="WP_111731335.1">
    <property type="nucleotide sequence ID" value="NZ_QHKO01000013.1"/>
</dbReference>
<sequence>MSTYEITHTIRLPAEHPAPLDALGDFFVHNGYMPRPSEDAELMLTRGTPGAGWRTSEMSGLGTELRLQALQEEVQAHYIIDVRGQRLNDTERAFWKREVRAAEAFLTDPEQLVDVRDQEQQRARIARRRMRRGGLTAAIATAFIVSALFFLISQLGLV</sequence>
<proteinExistence type="predicted"/>
<protein>
    <submittedName>
        <fullName evidence="2">Uncharacterized protein</fullName>
    </submittedName>
</protein>
<comment type="caution">
    <text evidence="2">The sequence shown here is derived from an EMBL/GenBank/DDBJ whole genome shotgun (WGS) entry which is preliminary data.</text>
</comment>
<evidence type="ECO:0000313" key="2">
    <source>
        <dbReference type="EMBL" id="RAL20158.1"/>
    </source>
</evidence>
<keyword evidence="1" id="KW-1133">Transmembrane helix</keyword>
<dbReference type="Proteomes" id="UP000249169">
    <property type="component" value="Unassembled WGS sequence"/>
</dbReference>
<dbReference type="EMBL" id="QHKO01000013">
    <property type="protein sequence ID" value="RAL20158.1"/>
    <property type="molecule type" value="Genomic_DNA"/>
</dbReference>
<dbReference type="OrthoDB" id="5511927at2"/>
<evidence type="ECO:0000313" key="3">
    <source>
        <dbReference type="Proteomes" id="UP000249169"/>
    </source>
</evidence>
<keyword evidence="1" id="KW-0812">Transmembrane</keyword>